<reference evidence="1" key="2">
    <citation type="submission" date="2020-09" db="EMBL/GenBank/DDBJ databases">
        <authorList>
            <person name="Sun Q."/>
            <person name="Ohkuma M."/>
        </authorList>
    </citation>
    <scope>NUCLEOTIDE SEQUENCE</scope>
    <source>
        <strain evidence="1">JCM 3051</strain>
    </source>
</reference>
<reference evidence="1" key="1">
    <citation type="journal article" date="2014" name="Int. J. Syst. Evol. Microbiol.">
        <title>Complete genome sequence of Corynebacterium casei LMG S-19264T (=DSM 44701T), isolated from a smear-ripened cheese.</title>
        <authorList>
            <consortium name="US DOE Joint Genome Institute (JGI-PGF)"/>
            <person name="Walter F."/>
            <person name="Albersmeier A."/>
            <person name="Kalinowski J."/>
            <person name="Ruckert C."/>
        </authorList>
    </citation>
    <scope>NUCLEOTIDE SEQUENCE</scope>
    <source>
        <strain evidence="1">JCM 3051</strain>
    </source>
</reference>
<organism evidence="1 2">
    <name type="scientific">Promicromonospora citrea</name>
    <dbReference type="NCBI Taxonomy" id="43677"/>
    <lineage>
        <taxon>Bacteria</taxon>
        <taxon>Bacillati</taxon>
        <taxon>Actinomycetota</taxon>
        <taxon>Actinomycetes</taxon>
        <taxon>Micrococcales</taxon>
        <taxon>Promicromonosporaceae</taxon>
        <taxon>Promicromonospora</taxon>
    </lineage>
</organism>
<dbReference type="Proteomes" id="UP000655589">
    <property type="component" value="Unassembled WGS sequence"/>
</dbReference>
<name>A0A8H9GLQ9_9MICO</name>
<sequence length="118" mass="13194">MPRQSLSSLARFFQRRSSAGGAPRSGGGDARRATLTHLGEFISSRVGVEAYVEPPTTDIPSTILLVASTGEWTRRRVPDERTAFDLANQLGVPVYNVRFTGYPQRMRDWNSAQRRARK</sequence>
<protein>
    <submittedName>
        <fullName evidence="1">Uncharacterized protein</fullName>
    </submittedName>
</protein>
<accession>A0A8H9GLQ9</accession>
<dbReference type="EMBL" id="BMPT01000017">
    <property type="protein sequence ID" value="GGM37140.1"/>
    <property type="molecule type" value="Genomic_DNA"/>
</dbReference>
<evidence type="ECO:0000313" key="1">
    <source>
        <dbReference type="EMBL" id="GGM37140.1"/>
    </source>
</evidence>
<proteinExistence type="predicted"/>
<dbReference type="RefSeq" id="WP_171106293.1">
    <property type="nucleotide sequence ID" value="NZ_BMPT01000017.1"/>
</dbReference>
<keyword evidence="2" id="KW-1185">Reference proteome</keyword>
<comment type="caution">
    <text evidence="1">The sequence shown here is derived from an EMBL/GenBank/DDBJ whole genome shotgun (WGS) entry which is preliminary data.</text>
</comment>
<dbReference type="AlphaFoldDB" id="A0A8H9GLQ9"/>
<evidence type="ECO:0000313" key="2">
    <source>
        <dbReference type="Proteomes" id="UP000655589"/>
    </source>
</evidence>
<gene>
    <name evidence="1" type="ORF">GCM10010102_35780</name>
</gene>